<dbReference type="NCBIfam" id="TIGR00639">
    <property type="entry name" value="PurN"/>
    <property type="match status" value="1"/>
</dbReference>
<proteinExistence type="inferred from homology"/>
<feature type="binding site" evidence="6">
    <location>
        <position position="111"/>
    </location>
    <ligand>
        <name>(6R)-10-formyltetrahydrofolate</name>
        <dbReference type="ChEBI" id="CHEBI:195366"/>
    </ligand>
</feature>
<dbReference type="InterPro" id="IPR036477">
    <property type="entry name" value="Formyl_transf_N_sf"/>
</dbReference>
<sequence length="202" mass="22071">MRRLRLGVLGSGRGSNFVALAEAVKAGQVAADFVLVGSDQADAKILDEAKERGVRTWVCAKGKYRTHLEAEIERELANQLREAGADLVVLAGYMRVVKAPLLEKFAGAMINIHPSLLPAFPGLKAWEQAWRAGVKETGCTVHWVNEVVDGGSVIRQGRVEVRPGESAEELHQRIQAVEHRLLPEVVGDLAAGKIPWEKDPRT</sequence>
<organism evidence="8 9">
    <name type="scientific">Verrucomicrobia subdivision 6 bacterium BACL9 MAG-120820-bin42</name>
    <dbReference type="NCBI Taxonomy" id="1655634"/>
    <lineage>
        <taxon>Bacteria</taxon>
        <taxon>Pseudomonadati</taxon>
        <taxon>Verrucomicrobiota</taxon>
        <taxon>Verrucomicrobiia</taxon>
        <taxon>Verrucomicrobiales</taxon>
        <taxon>Verrucomicrobia subdivision 6</taxon>
    </lineage>
</organism>
<dbReference type="InterPro" id="IPR001555">
    <property type="entry name" value="GART_AS"/>
</dbReference>
<evidence type="ECO:0000313" key="9">
    <source>
        <dbReference type="Proteomes" id="UP000051557"/>
    </source>
</evidence>
<gene>
    <name evidence="6" type="primary">purN</name>
    <name evidence="8" type="ORF">ABS32_08315</name>
</gene>
<comment type="function">
    <text evidence="6">Catalyzes the transfer of a formyl group from 10-formyltetrahydrofolate to 5-phospho-ribosyl-glycinamide (GAR), producing 5-phospho-ribosyl-N-formylglycinamide (FGAR) and tetrahydrofolate.</text>
</comment>
<dbReference type="Pfam" id="PF00551">
    <property type="entry name" value="Formyl_trans_N"/>
    <property type="match status" value="1"/>
</dbReference>
<dbReference type="HAMAP" id="MF_01930">
    <property type="entry name" value="PurN"/>
    <property type="match status" value="1"/>
</dbReference>
<dbReference type="EC" id="2.1.2.2" evidence="6"/>
<evidence type="ECO:0000256" key="1">
    <source>
        <dbReference type="ARBA" id="ARBA00005054"/>
    </source>
</evidence>
<dbReference type="Gene3D" id="3.40.50.170">
    <property type="entry name" value="Formyl transferase, N-terminal domain"/>
    <property type="match status" value="1"/>
</dbReference>
<dbReference type="GO" id="GO:0006189">
    <property type="term" value="P:'de novo' IMP biosynthetic process"/>
    <property type="evidence" value="ECO:0007669"/>
    <property type="project" value="UniProtKB-UniRule"/>
</dbReference>
<comment type="pathway">
    <text evidence="1 6">Purine metabolism; IMP biosynthesis via de novo pathway; N(2)-formyl-N(1)-(5-phospho-D-ribosyl)glycinamide from N(1)-(5-phospho-D-ribosyl)glycinamide (10-formyl THF route): step 1/1.</text>
</comment>
<dbReference type="PROSITE" id="PS00373">
    <property type="entry name" value="GART"/>
    <property type="match status" value="1"/>
</dbReference>
<evidence type="ECO:0000256" key="4">
    <source>
        <dbReference type="ARBA" id="ARBA00038440"/>
    </source>
</evidence>
<dbReference type="PANTHER" id="PTHR43369:SF2">
    <property type="entry name" value="PHOSPHORIBOSYLGLYCINAMIDE FORMYLTRANSFERASE"/>
    <property type="match status" value="1"/>
</dbReference>
<comment type="similarity">
    <text evidence="4 6">Belongs to the GART family.</text>
</comment>
<feature type="active site" description="Proton donor" evidence="6">
    <location>
        <position position="113"/>
    </location>
</feature>
<dbReference type="GO" id="GO:0004644">
    <property type="term" value="F:phosphoribosylglycinamide formyltransferase activity"/>
    <property type="evidence" value="ECO:0007669"/>
    <property type="project" value="UniProtKB-UniRule"/>
</dbReference>
<feature type="binding site" evidence="6">
    <location>
        <position position="65"/>
    </location>
    <ligand>
        <name>(6R)-10-formyltetrahydrofolate</name>
        <dbReference type="ChEBI" id="CHEBI:195366"/>
    </ligand>
</feature>
<dbReference type="InterPro" id="IPR004607">
    <property type="entry name" value="GART"/>
</dbReference>
<keyword evidence="3 6" id="KW-0658">Purine biosynthesis</keyword>
<dbReference type="SUPFAM" id="SSF53328">
    <property type="entry name" value="Formyltransferase"/>
    <property type="match status" value="1"/>
</dbReference>
<evidence type="ECO:0000256" key="2">
    <source>
        <dbReference type="ARBA" id="ARBA00022679"/>
    </source>
</evidence>
<evidence type="ECO:0000259" key="7">
    <source>
        <dbReference type="Pfam" id="PF00551"/>
    </source>
</evidence>
<dbReference type="UniPathway" id="UPA00074">
    <property type="reaction ID" value="UER00126"/>
</dbReference>
<feature type="domain" description="Formyl transferase N-terminal" evidence="7">
    <location>
        <begin position="5"/>
        <end position="186"/>
    </location>
</feature>
<dbReference type="CDD" id="cd08645">
    <property type="entry name" value="FMT_core_GART"/>
    <property type="match status" value="1"/>
</dbReference>
<dbReference type="Proteomes" id="UP000051557">
    <property type="component" value="Unassembled WGS sequence"/>
</dbReference>
<comment type="caution">
    <text evidence="6">Lacks conserved residue(s) required for the propagation of feature annotation.</text>
</comment>
<feature type="binding site" evidence="6">
    <location>
        <begin position="14"/>
        <end position="16"/>
    </location>
    <ligand>
        <name>N(1)-(5-phospho-beta-D-ribosyl)glycinamide</name>
        <dbReference type="ChEBI" id="CHEBI:143788"/>
    </ligand>
</feature>
<protein>
    <recommendedName>
        <fullName evidence="6">Phosphoribosylglycinamide formyltransferase</fullName>
        <ecNumber evidence="6">2.1.2.2</ecNumber>
    </recommendedName>
    <alternativeName>
        <fullName evidence="6">5'-phosphoribosylglycinamide transformylase</fullName>
    </alternativeName>
    <alternativeName>
        <fullName evidence="6">GAR transformylase</fullName>
        <shortName evidence="6">GART</shortName>
    </alternativeName>
</protein>
<comment type="catalytic activity">
    <reaction evidence="5 6">
        <text>N(1)-(5-phospho-beta-D-ribosyl)glycinamide + (6R)-10-formyltetrahydrofolate = N(2)-formyl-N(1)-(5-phospho-beta-D-ribosyl)glycinamide + (6S)-5,6,7,8-tetrahydrofolate + H(+)</text>
        <dbReference type="Rhea" id="RHEA:15053"/>
        <dbReference type="ChEBI" id="CHEBI:15378"/>
        <dbReference type="ChEBI" id="CHEBI:57453"/>
        <dbReference type="ChEBI" id="CHEBI:143788"/>
        <dbReference type="ChEBI" id="CHEBI:147286"/>
        <dbReference type="ChEBI" id="CHEBI:195366"/>
        <dbReference type="EC" id="2.1.2.2"/>
    </reaction>
</comment>
<accession>A0A0R2X415</accession>
<comment type="caution">
    <text evidence="8">The sequence shown here is derived from an EMBL/GenBank/DDBJ whole genome shotgun (WGS) entry which is preliminary data.</text>
</comment>
<dbReference type="EMBL" id="LIDM01000457">
    <property type="protein sequence ID" value="KRP30816.1"/>
    <property type="molecule type" value="Genomic_DNA"/>
</dbReference>
<dbReference type="GO" id="GO:0005829">
    <property type="term" value="C:cytosol"/>
    <property type="evidence" value="ECO:0007669"/>
    <property type="project" value="TreeGrafter"/>
</dbReference>
<dbReference type="InterPro" id="IPR002376">
    <property type="entry name" value="Formyl_transf_N"/>
</dbReference>
<dbReference type="AlphaFoldDB" id="A0A0R2X415"/>
<keyword evidence="2 6" id="KW-0808">Transferase</keyword>
<evidence type="ECO:0000256" key="3">
    <source>
        <dbReference type="ARBA" id="ARBA00022755"/>
    </source>
</evidence>
<feature type="site" description="Raises pKa of active site His" evidence="6">
    <location>
        <position position="149"/>
    </location>
</feature>
<evidence type="ECO:0000313" key="8">
    <source>
        <dbReference type="EMBL" id="KRP30816.1"/>
    </source>
</evidence>
<name>A0A0R2X415_9BACT</name>
<evidence type="ECO:0000256" key="5">
    <source>
        <dbReference type="ARBA" id="ARBA00047664"/>
    </source>
</evidence>
<evidence type="ECO:0000256" key="6">
    <source>
        <dbReference type="HAMAP-Rule" id="MF_01930"/>
    </source>
</evidence>
<reference evidence="8 9" key="1">
    <citation type="submission" date="2015-10" db="EMBL/GenBank/DDBJ databases">
        <title>Metagenome-Assembled Genomes uncover a global brackish microbiome.</title>
        <authorList>
            <person name="Hugerth L.W."/>
            <person name="Larsson J."/>
            <person name="Alneberg J."/>
            <person name="Lindh M.V."/>
            <person name="Legrand C."/>
            <person name="Pinhassi J."/>
            <person name="Andersson A.F."/>
        </authorList>
    </citation>
    <scope>NUCLEOTIDE SEQUENCE [LARGE SCALE GENOMIC DNA]</scope>
    <source>
        <strain evidence="8">BACL9 MAG-120820-bin42</strain>
    </source>
</reference>
<dbReference type="PANTHER" id="PTHR43369">
    <property type="entry name" value="PHOSPHORIBOSYLGLYCINAMIDE FORMYLTRANSFERASE"/>
    <property type="match status" value="1"/>
</dbReference>